<evidence type="ECO:0000256" key="5">
    <source>
        <dbReference type="ARBA" id="ARBA00022989"/>
    </source>
</evidence>
<evidence type="ECO:0000256" key="4">
    <source>
        <dbReference type="ARBA" id="ARBA00022692"/>
    </source>
</evidence>
<protein>
    <submittedName>
        <fullName evidence="9">Uncharacterized protein DUF2029</fullName>
    </submittedName>
</protein>
<feature type="transmembrane region" description="Helical" evidence="8">
    <location>
        <begin position="157"/>
        <end position="180"/>
    </location>
</feature>
<feature type="transmembrane region" description="Helical" evidence="8">
    <location>
        <begin position="345"/>
        <end position="368"/>
    </location>
</feature>
<evidence type="ECO:0000313" key="10">
    <source>
        <dbReference type="Proteomes" id="UP000317998"/>
    </source>
</evidence>
<evidence type="ECO:0000256" key="7">
    <source>
        <dbReference type="ARBA" id="ARBA00024033"/>
    </source>
</evidence>
<feature type="transmembrane region" description="Helical" evidence="8">
    <location>
        <begin position="117"/>
        <end position="150"/>
    </location>
</feature>
<keyword evidence="3" id="KW-0808">Transferase</keyword>
<keyword evidence="10" id="KW-1185">Reference proteome</keyword>
<feature type="transmembrane region" description="Helical" evidence="8">
    <location>
        <begin position="12"/>
        <end position="36"/>
    </location>
</feature>
<feature type="transmembrane region" description="Helical" evidence="8">
    <location>
        <begin position="85"/>
        <end position="105"/>
    </location>
</feature>
<evidence type="ECO:0000256" key="3">
    <source>
        <dbReference type="ARBA" id="ARBA00022679"/>
    </source>
</evidence>
<keyword evidence="4 8" id="KW-0812">Transmembrane</keyword>
<evidence type="ECO:0000256" key="2">
    <source>
        <dbReference type="ARBA" id="ARBA00022475"/>
    </source>
</evidence>
<proteinExistence type="inferred from homology"/>
<dbReference type="GO" id="GO:0005886">
    <property type="term" value="C:plasma membrane"/>
    <property type="evidence" value="ECO:0007669"/>
    <property type="project" value="UniProtKB-SubCell"/>
</dbReference>
<evidence type="ECO:0000313" key="9">
    <source>
        <dbReference type="EMBL" id="TQL48557.1"/>
    </source>
</evidence>
<gene>
    <name evidence="9" type="ORF">FB562_1652</name>
</gene>
<keyword evidence="2" id="KW-1003">Cell membrane</keyword>
<name>A0A542YKC6_9MICO</name>
<comment type="caution">
    <text evidence="9">The sequence shown here is derived from an EMBL/GenBank/DDBJ whole genome shotgun (WGS) entry which is preliminary data.</text>
</comment>
<keyword evidence="5 8" id="KW-1133">Transmembrane helix</keyword>
<feature type="transmembrane region" description="Helical" evidence="8">
    <location>
        <begin position="320"/>
        <end position="338"/>
    </location>
</feature>
<reference evidence="9 10" key="1">
    <citation type="submission" date="2019-06" db="EMBL/GenBank/DDBJ databases">
        <title>Sequencing the genomes of 1000 actinobacteria strains.</title>
        <authorList>
            <person name="Klenk H.-P."/>
        </authorList>
    </citation>
    <scope>NUCLEOTIDE SEQUENCE [LARGE SCALE GENOMIC DNA]</scope>
    <source>
        <strain evidence="9 10">DSM 26477</strain>
    </source>
</reference>
<dbReference type="Proteomes" id="UP000317998">
    <property type="component" value="Unassembled WGS sequence"/>
</dbReference>
<evidence type="ECO:0000256" key="6">
    <source>
        <dbReference type="ARBA" id="ARBA00023136"/>
    </source>
</evidence>
<comment type="subcellular location">
    <subcellularLocation>
        <location evidence="1">Cell membrane</location>
        <topology evidence="1">Multi-pass membrane protein</topology>
    </subcellularLocation>
</comment>
<dbReference type="EMBL" id="VFOM01000001">
    <property type="protein sequence ID" value="TQL48557.1"/>
    <property type="molecule type" value="Genomic_DNA"/>
</dbReference>
<feature type="transmembrane region" description="Helical" evidence="8">
    <location>
        <begin position="192"/>
        <end position="215"/>
    </location>
</feature>
<dbReference type="AlphaFoldDB" id="A0A542YKC6"/>
<organism evidence="9 10">
    <name type="scientific">Homoserinimonas aerilata</name>
    <dbReference type="NCBI Taxonomy" id="1162970"/>
    <lineage>
        <taxon>Bacteria</taxon>
        <taxon>Bacillati</taxon>
        <taxon>Actinomycetota</taxon>
        <taxon>Actinomycetes</taxon>
        <taxon>Micrococcales</taxon>
        <taxon>Microbacteriaceae</taxon>
        <taxon>Homoserinimonas</taxon>
    </lineage>
</organism>
<dbReference type="Pfam" id="PF09594">
    <property type="entry name" value="GT87"/>
    <property type="match status" value="1"/>
</dbReference>
<feature type="transmembrane region" description="Helical" evidence="8">
    <location>
        <begin position="268"/>
        <end position="288"/>
    </location>
</feature>
<comment type="similarity">
    <text evidence="7">Belongs to the glycosyltransferase 87 family.</text>
</comment>
<sequence length="408" mass="42849">MTRTTLRTPGRRWLWPAFLAVNVWLCWVAYAGPGYALGDVYLYRWWVELGLSGGPWVGIDTAWVYPVLALAPLVAAAVAGIDGYVLSWLMLVVLLNGVALAAVTGWTGRARNLGAGWWWAVFLLLLGPIAVGRVDSITAPLAVIAVALLAKHPVVAGILLAAATWIKVWPAALIAAVLVVSRDRWRMLAGTIAASVAVVCGSLALGGANSLLSFVTQQAGRGLQIEAPVSAPWLWMGVGGVPGTGLYYDDGILTYQVRGDGVDIVAQLMTPLLALVAVAIAVLAVWLLGRGAKPAALLPPFALALVTALIAVNKVGSPQFVAWLAAPIVLGLVAHAAGRASSFRVPALIVAVIAGLTQAVYPYLYGYLLNLDPVILSVLTARNVLEFVLLAWSVRAMVTAPRGRRGGA</sequence>
<dbReference type="GO" id="GO:0016758">
    <property type="term" value="F:hexosyltransferase activity"/>
    <property type="evidence" value="ECO:0007669"/>
    <property type="project" value="InterPro"/>
</dbReference>
<feature type="transmembrane region" description="Helical" evidence="8">
    <location>
        <begin position="56"/>
        <end position="78"/>
    </location>
</feature>
<dbReference type="RefSeq" id="WP_185740487.1">
    <property type="nucleotide sequence ID" value="NZ_VFOM01000001.1"/>
</dbReference>
<accession>A0A542YKC6</accession>
<keyword evidence="6 8" id="KW-0472">Membrane</keyword>
<evidence type="ECO:0000256" key="8">
    <source>
        <dbReference type="SAM" id="Phobius"/>
    </source>
</evidence>
<evidence type="ECO:0000256" key="1">
    <source>
        <dbReference type="ARBA" id="ARBA00004651"/>
    </source>
</evidence>
<feature type="transmembrane region" description="Helical" evidence="8">
    <location>
        <begin position="295"/>
        <end position="314"/>
    </location>
</feature>
<dbReference type="InterPro" id="IPR018584">
    <property type="entry name" value="GT87"/>
</dbReference>